<proteinExistence type="inferred from homology"/>
<dbReference type="AlphaFoldDB" id="A0AAW1QYP1"/>
<name>A0AAW1QYP1_9CHLO</name>
<keyword evidence="9" id="KW-1185">Reference proteome</keyword>
<dbReference type="PANTHER" id="PTHR33449">
    <property type="entry name" value="NUCLEOID-ASSOCIATED PROTEIN YBAB"/>
    <property type="match status" value="1"/>
</dbReference>
<keyword evidence="2" id="KW-0150">Chloroplast</keyword>
<comment type="caution">
    <text evidence="8">The sequence shown here is derived from an EMBL/GenBank/DDBJ whole genome shotgun (WGS) entry which is preliminary data.</text>
</comment>
<organism evidence="8 9">
    <name type="scientific">Apatococcus lobatus</name>
    <dbReference type="NCBI Taxonomy" id="904363"/>
    <lineage>
        <taxon>Eukaryota</taxon>
        <taxon>Viridiplantae</taxon>
        <taxon>Chlorophyta</taxon>
        <taxon>core chlorophytes</taxon>
        <taxon>Trebouxiophyceae</taxon>
        <taxon>Chlorellales</taxon>
        <taxon>Chlorellaceae</taxon>
        <taxon>Apatococcus</taxon>
    </lineage>
</organism>
<feature type="compositionally biased region" description="Polar residues" evidence="7">
    <location>
        <begin position="1"/>
        <end position="18"/>
    </location>
</feature>
<evidence type="ECO:0000256" key="1">
    <source>
        <dbReference type="ARBA" id="ARBA00004229"/>
    </source>
</evidence>
<evidence type="ECO:0000256" key="7">
    <source>
        <dbReference type="SAM" id="MobiDB-lite"/>
    </source>
</evidence>
<dbReference type="GO" id="GO:0009507">
    <property type="term" value="C:chloroplast"/>
    <property type="evidence" value="ECO:0007669"/>
    <property type="project" value="UniProtKB-SubCell"/>
</dbReference>
<evidence type="ECO:0000313" key="8">
    <source>
        <dbReference type="EMBL" id="KAK9826552.1"/>
    </source>
</evidence>
<evidence type="ECO:0000256" key="6">
    <source>
        <dbReference type="ARBA" id="ARBA00061665"/>
    </source>
</evidence>
<dbReference type="SUPFAM" id="SSF82607">
    <property type="entry name" value="YbaB-like"/>
    <property type="match status" value="1"/>
</dbReference>
<evidence type="ECO:0008006" key="10">
    <source>
        <dbReference type="Google" id="ProtNLM"/>
    </source>
</evidence>
<evidence type="ECO:0000313" key="9">
    <source>
        <dbReference type="Proteomes" id="UP001438707"/>
    </source>
</evidence>
<dbReference type="Gene3D" id="3.30.1310.10">
    <property type="entry name" value="Nucleoid-associated protein YbaB-like domain"/>
    <property type="match status" value="1"/>
</dbReference>
<dbReference type="InterPro" id="IPR004401">
    <property type="entry name" value="YbaB/EbfC"/>
</dbReference>
<protein>
    <recommendedName>
        <fullName evidence="10">Nucleoid-associated protein</fullName>
    </recommendedName>
</protein>
<sequence length="168" mass="18220">MQALSSHSLLHSTVQGSPLASRRSCGCLHQRRPRFQPTRALFGGKKDGEGGGGNPFSKLGDMNNFMKSVTEAQKLVQGQAQQIQAELAVTEFDGYSDDETVKVVMTGNQEPKFVDITDEAMENSSDRLAELVTEALKDAHSKSVEGMKTRMQDFAKKLGVTPGSLPGF</sequence>
<evidence type="ECO:0000256" key="3">
    <source>
        <dbReference type="ARBA" id="ARBA00022640"/>
    </source>
</evidence>
<dbReference type="PANTHER" id="PTHR33449:SF1">
    <property type="entry name" value="NUCLEOID-ASSOCIATED PROTEIN YBAB"/>
    <property type="match status" value="1"/>
</dbReference>
<dbReference type="InterPro" id="IPR036894">
    <property type="entry name" value="YbaB-like_sf"/>
</dbReference>
<dbReference type="Pfam" id="PF02575">
    <property type="entry name" value="YbaB_DNA_bd"/>
    <property type="match status" value="1"/>
</dbReference>
<keyword evidence="4" id="KW-0809">Transit peptide</keyword>
<dbReference type="NCBIfam" id="TIGR00103">
    <property type="entry name" value="DNA_YbaB_EbfC"/>
    <property type="match status" value="1"/>
</dbReference>
<feature type="region of interest" description="Disordered" evidence="7">
    <location>
        <begin position="1"/>
        <end position="25"/>
    </location>
</feature>
<reference evidence="8 9" key="1">
    <citation type="journal article" date="2024" name="Nat. Commun.">
        <title>Phylogenomics reveals the evolutionary origins of lichenization in chlorophyte algae.</title>
        <authorList>
            <person name="Puginier C."/>
            <person name="Libourel C."/>
            <person name="Otte J."/>
            <person name="Skaloud P."/>
            <person name="Haon M."/>
            <person name="Grisel S."/>
            <person name="Petersen M."/>
            <person name="Berrin J.G."/>
            <person name="Delaux P.M."/>
            <person name="Dal Grande F."/>
            <person name="Keller J."/>
        </authorList>
    </citation>
    <scope>NUCLEOTIDE SEQUENCE [LARGE SCALE GENOMIC DNA]</scope>
    <source>
        <strain evidence="8 9">SAG 2145</strain>
    </source>
</reference>
<gene>
    <name evidence="8" type="ORF">WJX74_002412</name>
</gene>
<dbReference type="GO" id="GO:0003677">
    <property type="term" value="F:DNA binding"/>
    <property type="evidence" value="ECO:0007669"/>
    <property type="project" value="UniProtKB-KW"/>
</dbReference>
<keyword evidence="3" id="KW-0934">Plastid</keyword>
<evidence type="ECO:0000256" key="5">
    <source>
        <dbReference type="ARBA" id="ARBA00023125"/>
    </source>
</evidence>
<dbReference type="Proteomes" id="UP001438707">
    <property type="component" value="Unassembled WGS sequence"/>
</dbReference>
<comment type="subcellular location">
    <subcellularLocation>
        <location evidence="1">Plastid</location>
        <location evidence="1">Chloroplast</location>
    </subcellularLocation>
</comment>
<evidence type="ECO:0000256" key="4">
    <source>
        <dbReference type="ARBA" id="ARBA00022946"/>
    </source>
</evidence>
<comment type="similarity">
    <text evidence="6">Belongs to the YbaB/EbfC family.</text>
</comment>
<keyword evidence="5" id="KW-0238">DNA-binding</keyword>
<dbReference type="EMBL" id="JALJOS010000020">
    <property type="protein sequence ID" value="KAK9826552.1"/>
    <property type="molecule type" value="Genomic_DNA"/>
</dbReference>
<evidence type="ECO:0000256" key="2">
    <source>
        <dbReference type="ARBA" id="ARBA00022528"/>
    </source>
</evidence>
<dbReference type="FunFam" id="3.30.1310.10:FF:000004">
    <property type="entry name" value="Nucleoid-associated protein, chloroplastic"/>
    <property type="match status" value="1"/>
</dbReference>
<accession>A0AAW1QYP1</accession>